<gene>
    <name evidence="6" type="ORF">WOLCODRAFT_61159</name>
</gene>
<evidence type="ECO:0000256" key="4">
    <source>
        <dbReference type="SAM" id="MobiDB-lite"/>
    </source>
</evidence>
<dbReference type="InterPro" id="IPR057683">
    <property type="entry name" value="DUF7923"/>
</dbReference>
<feature type="compositionally biased region" description="Polar residues" evidence="4">
    <location>
        <begin position="294"/>
        <end position="307"/>
    </location>
</feature>
<feature type="compositionally biased region" description="Basic residues" evidence="4">
    <location>
        <begin position="776"/>
        <end position="788"/>
    </location>
</feature>
<feature type="region of interest" description="Disordered" evidence="4">
    <location>
        <begin position="293"/>
        <end position="317"/>
    </location>
</feature>
<feature type="region of interest" description="Disordered" evidence="4">
    <location>
        <begin position="763"/>
        <end position="836"/>
    </location>
</feature>
<keyword evidence="3" id="KW-0175">Coiled coil</keyword>
<feature type="coiled-coil region" evidence="3">
    <location>
        <begin position="405"/>
        <end position="453"/>
    </location>
</feature>
<feature type="region of interest" description="Disordered" evidence="4">
    <location>
        <begin position="133"/>
        <end position="250"/>
    </location>
</feature>
<organism evidence="6 7">
    <name type="scientific">Wolfiporia cocos (strain MD-104)</name>
    <name type="common">Brown rot fungus</name>
    <dbReference type="NCBI Taxonomy" id="742152"/>
    <lineage>
        <taxon>Eukaryota</taxon>
        <taxon>Fungi</taxon>
        <taxon>Dikarya</taxon>
        <taxon>Basidiomycota</taxon>
        <taxon>Agaricomycotina</taxon>
        <taxon>Agaricomycetes</taxon>
        <taxon>Polyporales</taxon>
        <taxon>Phaeolaceae</taxon>
        <taxon>Wolfiporia</taxon>
    </lineage>
</organism>
<protein>
    <recommendedName>
        <fullName evidence="5">YDG domain-containing protein</fullName>
    </recommendedName>
</protein>
<dbReference type="InterPro" id="IPR003105">
    <property type="entry name" value="SRA_YDG"/>
</dbReference>
<comment type="subcellular location">
    <subcellularLocation>
        <location evidence="2">Nucleus</location>
    </subcellularLocation>
</comment>
<dbReference type="PANTHER" id="PTHR37543:SF1">
    <property type="entry name" value="CCCH ZINC FINGER DNA BINDING PROTEIN (AFU_ORTHOLOGUE AFUA_5G12760)"/>
    <property type="match status" value="1"/>
</dbReference>
<sequence>MSPEPVSSGVVHIILQYIAPPSQLTLPLPPHLLSKTVLQRHHFLDITPDDPLNYLCWPSTNDRERVVELLEDIPRPMYDDGPLAYPVRYTSDEERTCAHVDLSSGCGTGVRLVLEWDDSDGWKYHDAALMPFPQGSRDTPQAPETGLEHSNVFGRVQDEEPDSYSEGSDDDDYWNAYSAQDDSAMPDDDDRALQTKDGETGTEDAYWARYASIHGTADSTRPSPPPQPKRRLPSMPYADESNSPAPLPVPIRSESYDFQYDALPTQFAIPRPDLHSKWDPASPRELARRLTAVSLRSSPPSAQSPLPTSADIDTDSDITSPMIGGSSGSGEILETPATDCDVPAQLNAEDAKIITVVGAGLEASQTDMMEMAVRDGLKGLWNLWKMGRGTRTSTDDDKERFLEIVRGTAARNVTLEERVEELERELSVWKAALKKSDEEKRALSKSILKLERSIGSLRDDSPLVLCLIDGDGNIFSPELLVMGQAGGRQAASLITKGLNDYLSSIDSPEVALSGRGQIWLTIYCNKTGLLEVLTQNNVCTAEQFEAFVLGFNQSSPLFSIVDVGNGKEAADTKLKECLRVFTRFPQTWKVFFGGTHDNGYTSTLASLQNEGLIDKIILLRGYTKLAYEIKGLELPDMEIEGLFLKKKLYSNNNKKPSNPNTPYHKQHIEHEVSRSNAPTPSSRSQASASPPRKTKVLDLTLVWCMNVTDVVHILILCNHSLSTNVSTNELYCNLEAQSLQDSDDFEAMCERNREKNKAVLAAMGLDGPMLPPLKKSVPKPRAQRKRRAPSSEGATESDETEPPQKAARVEGGADSKSGLESTGLRRSGRNAGRKVDYTAENIKGSVPRLASVTAGLKEMDTELRSVTKRVHDPKTFGAIPGIVVGTWWLTREECSIDAIHAPWVAGIAGGPHGAYSVALSGGYEDDLDYGEAFTYTGAGGRDLKGTKSAPKNVRSREILRS</sequence>
<evidence type="ECO:0000256" key="2">
    <source>
        <dbReference type="PROSITE-ProRule" id="PRU00358"/>
    </source>
</evidence>
<dbReference type="STRING" id="742152.A0A2H3IUG6"/>
<proteinExistence type="predicted"/>
<dbReference type="SMART" id="SM00466">
    <property type="entry name" value="SRA"/>
    <property type="match status" value="1"/>
</dbReference>
<keyword evidence="1 2" id="KW-0539">Nucleus</keyword>
<dbReference type="Pfam" id="PF02182">
    <property type="entry name" value="SAD_SRA"/>
    <property type="match status" value="1"/>
</dbReference>
<evidence type="ECO:0000259" key="5">
    <source>
        <dbReference type="PROSITE" id="PS51015"/>
    </source>
</evidence>
<feature type="region of interest" description="Disordered" evidence="4">
    <location>
        <begin position="653"/>
        <end position="691"/>
    </location>
</feature>
<dbReference type="PANTHER" id="PTHR37543">
    <property type="entry name" value="CCCH ZINC FINGER DNA BINDING PROTEIN (AFU_ORTHOLOGUE AFUA_5G12760)"/>
    <property type="match status" value="1"/>
</dbReference>
<dbReference type="Proteomes" id="UP000218811">
    <property type="component" value="Unassembled WGS sequence"/>
</dbReference>
<reference evidence="6 7" key="1">
    <citation type="journal article" date="2012" name="Science">
        <title>The Paleozoic origin of enzymatic lignin decomposition reconstructed from 31 fungal genomes.</title>
        <authorList>
            <person name="Floudas D."/>
            <person name="Binder M."/>
            <person name="Riley R."/>
            <person name="Barry K."/>
            <person name="Blanchette R.A."/>
            <person name="Henrissat B."/>
            <person name="Martinez A.T."/>
            <person name="Otillar R."/>
            <person name="Spatafora J.W."/>
            <person name="Yadav J.S."/>
            <person name="Aerts A."/>
            <person name="Benoit I."/>
            <person name="Boyd A."/>
            <person name="Carlson A."/>
            <person name="Copeland A."/>
            <person name="Coutinho P.M."/>
            <person name="de Vries R.P."/>
            <person name="Ferreira P."/>
            <person name="Findley K."/>
            <person name="Foster B."/>
            <person name="Gaskell J."/>
            <person name="Glotzer D."/>
            <person name="Gorecki P."/>
            <person name="Heitman J."/>
            <person name="Hesse C."/>
            <person name="Hori C."/>
            <person name="Igarashi K."/>
            <person name="Jurgens J.A."/>
            <person name="Kallen N."/>
            <person name="Kersten P."/>
            <person name="Kohler A."/>
            <person name="Kuees U."/>
            <person name="Kumar T.K.A."/>
            <person name="Kuo A."/>
            <person name="LaButti K."/>
            <person name="Larrondo L.F."/>
            <person name="Lindquist E."/>
            <person name="Ling A."/>
            <person name="Lombard V."/>
            <person name="Lucas S."/>
            <person name="Lundell T."/>
            <person name="Martin R."/>
            <person name="McLaughlin D.J."/>
            <person name="Morgenstern I."/>
            <person name="Morin E."/>
            <person name="Murat C."/>
            <person name="Nagy L.G."/>
            <person name="Nolan M."/>
            <person name="Ohm R.A."/>
            <person name="Patyshakuliyeva A."/>
            <person name="Rokas A."/>
            <person name="Ruiz-Duenas F.J."/>
            <person name="Sabat G."/>
            <person name="Salamov A."/>
            <person name="Samejima M."/>
            <person name="Schmutz J."/>
            <person name="Slot J.C."/>
            <person name="St John F."/>
            <person name="Stenlid J."/>
            <person name="Sun H."/>
            <person name="Sun S."/>
            <person name="Syed K."/>
            <person name="Tsang A."/>
            <person name="Wiebenga A."/>
            <person name="Young D."/>
            <person name="Pisabarro A."/>
            <person name="Eastwood D.C."/>
            <person name="Martin F."/>
            <person name="Cullen D."/>
            <person name="Grigoriev I.V."/>
            <person name="Hibbett D.S."/>
        </authorList>
    </citation>
    <scope>NUCLEOTIDE SEQUENCE [LARGE SCALE GENOMIC DNA]</scope>
    <source>
        <strain evidence="6 7">MD-104</strain>
    </source>
</reference>
<dbReference type="InterPro" id="IPR015947">
    <property type="entry name" value="PUA-like_sf"/>
</dbReference>
<dbReference type="OMA" id="WDDADGW"/>
<evidence type="ECO:0000256" key="3">
    <source>
        <dbReference type="SAM" id="Coils"/>
    </source>
</evidence>
<dbReference type="InterPro" id="IPR036987">
    <property type="entry name" value="SRA-YDG_sf"/>
</dbReference>
<name>A0A2H3IUG6_WOLCO</name>
<dbReference type="EMBL" id="KB467831">
    <property type="protein sequence ID" value="PCH33612.1"/>
    <property type="molecule type" value="Genomic_DNA"/>
</dbReference>
<dbReference type="SUPFAM" id="SSF88697">
    <property type="entry name" value="PUA domain-like"/>
    <property type="match status" value="1"/>
</dbReference>
<feature type="domain" description="YDG" evidence="5">
    <location>
        <begin position="877"/>
        <end position="961"/>
    </location>
</feature>
<dbReference type="OrthoDB" id="2270193at2759"/>
<evidence type="ECO:0000313" key="6">
    <source>
        <dbReference type="EMBL" id="PCH33612.1"/>
    </source>
</evidence>
<dbReference type="Pfam" id="PF25540">
    <property type="entry name" value="DUF7923"/>
    <property type="match status" value="1"/>
</dbReference>
<dbReference type="Gene3D" id="2.30.280.10">
    <property type="entry name" value="SRA-YDG"/>
    <property type="match status" value="1"/>
</dbReference>
<evidence type="ECO:0000256" key="1">
    <source>
        <dbReference type="ARBA" id="ARBA00023242"/>
    </source>
</evidence>
<feature type="compositionally biased region" description="Low complexity" evidence="4">
    <location>
        <begin position="677"/>
        <end position="691"/>
    </location>
</feature>
<dbReference type="AlphaFoldDB" id="A0A2H3IUG6"/>
<accession>A0A2H3IUG6</accession>
<feature type="compositionally biased region" description="Acidic residues" evidence="4">
    <location>
        <begin position="159"/>
        <end position="173"/>
    </location>
</feature>
<evidence type="ECO:0000313" key="7">
    <source>
        <dbReference type="Proteomes" id="UP000218811"/>
    </source>
</evidence>
<dbReference type="PROSITE" id="PS51015">
    <property type="entry name" value="YDG"/>
    <property type="match status" value="1"/>
</dbReference>
<dbReference type="GO" id="GO:0005634">
    <property type="term" value="C:nucleus"/>
    <property type="evidence" value="ECO:0007669"/>
    <property type="project" value="UniProtKB-SubCell"/>
</dbReference>
<keyword evidence="7" id="KW-1185">Reference proteome</keyword>